<gene>
    <name evidence="1" type="ORF">LOD99_9502</name>
</gene>
<dbReference type="InterPro" id="IPR036397">
    <property type="entry name" value="RNaseH_sf"/>
</dbReference>
<evidence type="ECO:0000313" key="2">
    <source>
        <dbReference type="Proteomes" id="UP001165289"/>
    </source>
</evidence>
<organism evidence="1 2">
    <name type="scientific">Oopsacas minuta</name>
    <dbReference type="NCBI Taxonomy" id="111878"/>
    <lineage>
        <taxon>Eukaryota</taxon>
        <taxon>Metazoa</taxon>
        <taxon>Porifera</taxon>
        <taxon>Hexactinellida</taxon>
        <taxon>Hexasterophora</taxon>
        <taxon>Lyssacinosida</taxon>
        <taxon>Leucopsacidae</taxon>
        <taxon>Oopsacas</taxon>
    </lineage>
</organism>
<evidence type="ECO:0000313" key="1">
    <source>
        <dbReference type="EMBL" id="KAI6646054.1"/>
    </source>
</evidence>
<dbReference type="EMBL" id="JAKMXF010000363">
    <property type="protein sequence ID" value="KAI6646054.1"/>
    <property type="molecule type" value="Genomic_DNA"/>
</dbReference>
<accession>A0AAV7JBI5</accession>
<dbReference type="Proteomes" id="UP001165289">
    <property type="component" value="Unassembled WGS sequence"/>
</dbReference>
<proteinExistence type="predicted"/>
<dbReference type="PANTHER" id="PTHR46068">
    <property type="entry name" value="PROTEIN CBG27172"/>
    <property type="match status" value="1"/>
</dbReference>
<sequence length="152" mass="17083">MVWTGVSSVCRTSLVFVPAGVKIYVATYKELILQPIVKDLGEMMFENQPFIFQQDGAPAHTANSTQEWLQTNIPGFISKVEWPPSIPDLNHLDFSVWSILESSACSKSHNSIESLRQSLTREWAKIPQKMLRAAVWAVPGRLKAVIKRKADT</sequence>
<dbReference type="GO" id="GO:0003676">
    <property type="term" value="F:nucleic acid binding"/>
    <property type="evidence" value="ECO:0007669"/>
    <property type="project" value="InterPro"/>
</dbReference>
<dbReference type="Gene3D" id="3.30.420.10">
    <property type="entry name" value="Ribonuclease H-like superfamily/Ribonuclease H"/>
    <property type="match status" value="1"/>
</dbReference>
<keyword evidence="2" id="KW-1185">Reference proteome</keyword>
<evidence type="ECO:0008006" key="3">
    <source>
        <dbReference type="Google" id="ProtNLM"/>
    </source>
</evidence>
<comment type="caution">
    <text evidence="1">The sequence shown here is derived from an EMBL/GenBank/DDBJ whole genome shotgun (WGS) entry which is preliminary data.</text>
</comment>
<reference evidence="1 2" key="1">
    <citation type="journal article" date="2023" name="BMC Biol.">
        <title>The compact genome of the sponge Oopsacas minuta (Hexactinellida) is lacking key metazoan core genes.</title>
        <authorList>
            <person name="Santini S."/>
            <person name="Schenkelaars Q."/>
            <person name="Jourda C."/>
            <person name="Duchesne M."/>
            <person name="Belahbib H."/>
            <person name="Rocher C."/>
            <person name="Selva M."/>
            <person name="Riesgo A."/>
            <person name="Vervoort M."/>
            <person name="Leys S.P."/>
            <person name="Kodjabachian L."/>
            <person name="Le Bivic A."/>
            <person name="Borchiellini C."/>
            <person name="Claverie J.M."/>
            <person name="Renard E."/>
        </authorList>
    </citation>
    <scope>NUCLEOTIDE SEQUENCE [LARGE SCALE GENOMIC DNA]</scope>
    <source>
        <strain evidence="1">SPO-2</strain>
    </source>
</reference>
<protein>
    <recommendedName>
        <fullName evidence="3">Transposase</fullName>
    </recommendedName>
</protein>
<dbReference type="PANTHER" id="PTHR46068:SF1">
    <property type="entry name" value="TRANSPOSASE IS30-LIKE HTH DOMAIN-CONTAINING PROTEIN"/>
    <property type="match status" value="1"/>
</dbReference>
<dbReference type="AlphaFoldDB" id="A0AAV7JBI5"/>
<name>A0AAV7JBI5_9METZ</name>